<dbReference type="OrthoDB" id="6416861at2759"/>
<dbReference type="Proteomes" id="UP000887013">
    <property type="component" value="Unassembled WGS sequence"/>
</dbReference>
<proteinExistence type="predicted"/>
<dbReference type="EMBL" id="BMAW01065373">
    <property type="protein sequence ID" value="GFT50136.1"/>
    <property type="molecule type" value="Genomic_DNA"/>
</dbReference>
<evidence type="ECO:0000313" key="1">
    <source>
        <dbReference type="EMBL" id="GFT50136.1"/>
    </source>
</evidence>
<name>A0A8X6P625_NEPPI</name>
<dbReference type="AlphaFoldDB" id="A0A8X6P625"/>
<gene>
    <name evidence="1" type="primary">AVEN_118825_1</name>
    <name evidence="1" type="ORF">NPIL_158341</name>
</gene>
<keyword evidence="2" id="KW-1185">Reference proteome</keyword>
<protein>
    <submittedName>
        <fullName evidence="1">Uncharacterized protein</fullName>
    </submittedName>
</protein>
<reference evidence="1" key="1">
    <citation type="submission" date="2020-08" db="EMBL/GenBank/DDBJ databases">
        <title>Multicomponent nature underlies the extraordinary mechanical properties of spider dragline silk.</title>
        <authorList>
            <person name="Kono N."/>
            <person name="Nakamura H."/>
            <person name="Mori M."/>
            <person name="Yoshida Y."/>
            <person name="Ohtoshi R."/>
            <person name="Malay A.D."/>
            <person name="Moran D.A.P."/>
            <person name="Tomita M."/>
            <person name="Numata K."/>
            <person name="Arakawa K."/>
        </authorList>
    </citation>
    <scope>NUCLEOTIDE SEQUENCE</scope>
</reference>
<sequence length="131" mass="15185">MPKKGEIFWEMGKSLLKDSWQKGEFVSSPEFSITDICSIVVQFYPAGDRSCEKPLFIYVRTNTHGAVRISGNVQLCHDFRITKEYRSDVHFKDSQSSTRHCLKDIASIARLKIFHSLPDLCYRFVYEIKDA</sequence>
<evidence type="ECO:0000313" key="2">
    <source>
        <dbReference type="Proteomes" id="UP000887013"/>
    </source>
</evidence>
<organism evidence="1 2">
    <name type="scientific">Nephila pilipes</name>
    <name type="common">Giant wood spider</name>
    <name type="synonym">Nephila maculata</name>
    <dbReference type="NCBI Taxonomy" id="299642"/>
    <lineage>
        <taxon>Eukaryota</taxon>
        <taxon>Metazoa</taxon>
        <taxon>Ecdysozoa</taxon>
        <taxon>Arthropoda</taxon>
        <taxon>Chelicerata</taxon>
        <taxon>Arachnida</taxon>
        <taxon>Araneae</taxon>
        <taxon>Araneomorphae</taxon>
        <taxon>Entelegynae</taxon>
        <taxon>Araneoidea</taxon>
        <taxon>Nephilidae</taxon>
        <taxon>Nephila</taxon>
    </lineage>
</organism>
<accession>A0A8X6P625</accession>
<comment type="caution">
    <text evidence="1">The sequence shown here is derived from an EMBL/GenBank/DDBJ whole genome shotgun (WGS) entry which is preliminary data.</text>
</comment>